<dbReference type="OMA" id="WHLQVEY"/>
<dbReference type="GeneTree" id="ENSGT00910000148656"/>
<reference evidence="2" key="1">
    <citation type="submission" date="2025-08" db="UniProtKB">
        <authorList>
            <consortium name="Ensembl"/>
        </authorList>
    </citation>
    <scope>IDENTIFICATION</scope>
</reference>
<evidence type="ECO:0000259" key="1">
    <source>
        <dbReference type="Pfam" id="PF13240"/>
    </source>
</evidence>
<keyword evidence="3" id="KW-1185">Reference proteome</keyword>
<accession>A0A2K5Y1D4</accession>
<dbReference type="AlphaFoldDB" id="A0A2K5Y1D4"/>
<dbReference type="Pfam" id="PF13240">
    <property type="entry name" value="Zn_Ribbon_1"/>
    <property type="match status" value="1"/>
</dbReference>
<dbReference type="Proteomes" id="UP000233140">
    <property type="component" value="Unassembled WGS sequence"/>
</dbReference>
<sequence length="100" mass="11240">MISFCPDCGKSIQAAFKFCPYCGNSLPTEEEHVGSETSLSSLVSSFRASLDSPAWRRYMCSLPAWHLQVEYPLSEMLGTGSVLILDFFFRFWNICIILTG</sequence>
<dbReference type="Ensembl" id="ENSMLET00000032778.1">
    <property type="protein sequence ID" value="ENSMLEP00000009377.1"/>
    <property type="gene ID" value="ENSMLEG00000028884.1"/>
</dbReference>
<organism evidence="2 3">
    <name type="scientific">Mandrillus leucophaeus</name>
    <name type="common">Drill</name>
    <name type="synonym">Papio leucophaeus</name>
    <dbReference type="NCBI Taxonomy" id="9568"/>
    <lineage>
        <taxon>Eukaryota</taxon>
        <taxon>Metazoa</taxon>
        <taxon>Chordata</taxon>
        <taxon>Craniata</taxon>
        <taxon>Vertebrata</taxon>
        <taxon>Euteleostomi</taxon>
        <taxon>Mammalia</taxon>
        <taxon>Eutheria</taxon>
        <taxon>Euarchontoglires</taxon>
        <taxon>Primates</taxon>
        <taxon>Haplorrhini</taxon>
        <taxon>Catarrhini</taxon>
        <taxon>Cercopithecidae</taxon>
        <taxon>Cercopithecinae</taxon>
        <taxon>Mandrillus</taxon>
    </lineage>
</organism>
<name>A0A2K5Y1D4_MANLE</name>
<reference evidence="2" key="2">
    <citation type="submission" date="2025-09" db="UniProtKB">
        <authorList>
            <consortium name="Ensembl"/>
        </authorList>
    </citation>
    <scope>IDENTIFICATION</scope>
</reference>
<evidence type="ECO:0000313" key="2">
    <source>
        <dbReference type="Ensembl" id="ENSMLEP00000009377.1"/>
    </source>
</evidence>
<feature type="domain" description="Zinc-ribbon" evidence="1">
    <location>
        <begin position="4"/>
        <end position="26"/>
    </location>
</feature>
<dbReference type="STRING" id="9568.ENSMLEP00000009377"/>
<protein>
    <recommendedName>
        <fullName evidence="1">Zinc-ribbon domain-containing protein</fullName>
    </recommendedName>
</protein>
<evidence type="ECO:0000313" key="3">
    <source>
        <dbReference type="Proteomes" id="UP000233140"/>
    </source>
</evidence>
<proteinExistence type="predicted"/>
<dbReference type="InterPro" id="IPR026870">
    <property type="entry name" value="Zinc_ribbon_dom"/>
</dbReference>